<evidence type="ECO:0000313" key="4">
    <source>
        <dbReference type="Proteomes" id="UP000178187"/>
    </source>
</evidence>
<evidence type="ECO:0008006" key="5">
    <source>
        <dbReference type="Google" id="ProtNLM"/>
    </source>
</evidence>
<feature type="coiled-coil region" evidence="1">
    <location>
        <begin position="46"/>
        <end position="87"/>
    </location>
</feature>
<name>A0A1G1L180_9BACT</name>
<feature type="signal peptide" evidence="2">
    <location>
        <begin position="1"/>
        <end position="22"/>
    </location>
</feature>
<feature type="chain" id="PRO_5009576648" description="YbgF trimerisation domain-containing protein" evidence="2">
    <location>
        <begin position="23"/>
        <end position="88"/>
    </location>
</feature>
<evidence type="ECO:0000313" key="3">
    <source>
        <dbReference type="EMBL" id="OGW98888.1"/>
    </source>
</evidence>
<dbReference type="Gene3D" id="1.20.5.340">
    <property type="match status" value="1"/>
</dbReference>
<organism evidence="3 4">
    <name type="scientific">Candidatus Danuiimicrobium aquiferis</name>
    <dbReference type="NCBI Taxonomy" id="1801832"/>
    <lineage>
        <taxon>Bacteria</taxon>
        <taxon>Pseudomonadati</taxon>
        <taxon>Candidatus Omnitrophota</taxon>
        <taxon>Candidatus Danuiimicrobium</taxon>
    </lineage>
</organism>
<sequence>MNMKCFSLILVVFFAVTVPAYAAESDAQTPQTQGVSLEKYRTQAGLSDQERRLREVERQLSDMNRKISYMENSIDRLERAVSDLRNKI</sequence>
<keyword evidence="2" id="KW-0732">Signal</keyword>
<keyword evidence="1" id="KW-0175">Coiled coil</keyword>
<accession>A0A1G1L180</accession>
<protein>
    <recommendedName>
        <fullName evidence="5">YbgF trimerisation domain-containing protein</fullName>
    </recommendedName>
</protein>
<dbReference type="AlphaFoldDB" id="A0A1G1L180"/>
<evidence type="ECO:0000256" key="1">
    <source>
        <dbReference type="SAM" id="Coils"/>
    </source>
</evidence>
<dbReference type="Proteomes" id="UP000178187">
    <property type="component" value="Unassembled WGS sequence"/>
</dbReference>
<reference evidence="3 4" key="1">
    <citation type="journal article" date="2016" name="Nat. Commun.">
        <title>Thousands of microbial genomes shed light on interconnected biogeochemical processes in an aquifer system.</title>
        <authorList>
            <person name="Anantharaman K."/>
            <person name="Brown C.T."/>
            <person name="Hug L.A."/>
            <person name="Sharon I."/>
            <person name="Castelle C.J."/>
            <person name="Probst A.J."/>
            <person name="Thomas B.C."/>
            <person name="Singh A."/>
            <person name="Wilkins M.J."/>
            <person name="Karaoz U."/>
            <person name="Brodie E.L."/>
            <person name="Williams K.H."/>
            <person name="Hubbard S.S."/>
            <person name="Banfield J.F."/>
        </authorList>
    </citation>
    <scope>NUCLEOTIDE SEQUENCE [LARGE SCALE GENOMIC DNA]</scope>
</reference>
<dbReference type="EMBL" id="MHFR01000022">
    <property type="protein sequence ID" value="OGW98888.1"/>
    <property type="molecule type" value="Genomic_DNA"/>
</dbReference>
<proteinExistence type="predicted"/>
<gene>
    <name evidence="3" type="ORF">A3G33_02390</name>
</gene>
<evidence type="ECO:0000256" key="2">
    <source>
        <dbReference type="SAM" id="SignalP"/>
    </source>
</evidence>
<comment type="caution">
    <text evidence="3">The sequence shown here is derived from an EMBL/GenBank/DDBJ whole genome shotgun (WGS) entry which is preliminary data.</text>
</comment>